<dbReference type="GO" id="GO:0005886">
    <property type="term" value="C:plasma membrane"/>
    <property type="evidence" value="ECO:0007669"/>
    <property type="project" value="UniProtKB-SubCell"/>
</dbReference>
<evidence type="ECO:0000256" key="6">
    <source>
        <dbReference type="ARBA" id="ARBA00022989"/>
    </source>
</evidence>
<accession>A0A1I2BER0</accession>
<dbReference type="PANTHER" id="PTHR30269:SF0">
    <property type="entry name" value="MEMBRANE TRANSPORTER PROTEIN YFCA-RELATED"/>
    <property type="match status" value="1"/>
</dbReference>
<keyword evidence="3" id="KW-0813">Transport</keyword>
<evidence type="ECO:0000313" key="10">
    <source>
        <dbReference type="Proteomes" id="UP000183404"/>
    </source>
</evidence>
<feature type="transmembrane region" description="Helical" evidence="8">
    <location>
        <begin position="200"/>
        <end position="219"/>
    </location>
</feature>
<evidence type="ECO:0000256" key="8">
    <source>
        <dbReference type="RuleBase" id="RU363041"/>
    </source>
</evidence>
<proteinExistence type="inferred from homology"/>
<evidence type="ECO:0000256" key="2">
    <source>
        <dbReference type="ARBA" id="ARBA00009142"/>
    </source>
</evidence>
<evidence type="ECO:0000256" key="5">
    <source>
        <dbReference type="ARBA" id="ARBA00022692"/>
    </source>
</evidence>
<feature type="transmembrane region" description="Helical" evidence="8">
    <location>
        <begin position="97"/>
        <end position="115"/>
    </location>
</feature>
<comment type="subcellular location">
    <subcellularLocation>
        <location evidence="1 8">Cell membrane</location>
        <topology evidence="1 8">Multi-pass membrane protein</topology>
    </subcellularLocation>
</comment>
<evidence type="ECO:0000256" key="7">
    <source>
        <dbReference type="ARBA" id="ARBA00023136"/>
    </source>
</evidence>
<evidence type="ECO:0000256" key="1">
    <source>
        <dbReference type="ARBA" id="ARBA00004651"/>
    </source>
</evidence>
<organism evidence="9 10">
    <name type="scientific">Thermoanaerobacter thermohydrosulfuricus</name>
    <name type="common">Clostridium thermohydrosulfuricum</name>
    <dbReference type="NCBI Taxonomy" id="1516"/>
    <lineage>
        <taxon>Bacteria</taxon>
        <taxon>Bacillati</taxon>
        <taxon>Bacillota</taxon>
        <taxon>Clostridia</taxon>
        <taxon>Thermoanaerobacterales</taxon>
        <taxon>Thermoanaerobacteraceae</taxon>
        <taxon>Thermoanaerobacter</taxon>
    </lineage>
</organism>
<comment type="similarity">
    <text evidence="2 8">Belongs to the 4-toluene sulfonate uptake permease (TSUP) (TC 2.A.102) family.</text>
</comment>
<keyword evidence="4 8" id="KW-1003">Cell membrane</keyword>
<keyword evidence="5 8" id="KW-0812">Transmembrane</keyword>
<feature type="transmembrane region" description="Helical" evidence="8">
    <location>
        <begin position="136"/>
        <end position="169"/>
    </location>
</feature>
<feature type="transmembrane region" description="Helical" evidence="8">
    <location>
        <begin position="31"/>
        <end position="51"/>
    </location>
</feature>
<sequence length="251" mass="27186">MSNYVIILVASILAGATNAIAGGGTLITFPALVWVGINPLSANITNTVALWTGSVTGAWAFKERLYQTKELLRFLTLPSLLGGILGAYLLMITPHKVFDFIMPFLVLFATVVLALNDRIHKFNLNGDRGERKSSLVIVFILQFLTSLYGGYFAAGIGILMLATLGIAGITDIHTANGIKNLLSLFINVTSGLVLLFSGKVVWPFAFILMIGFALGGYWGAKVSQRFDNKKVKNFVVLWGIALAIAFWVRGV</sequence>
<evidence type="ECO:0000256" key="3">
    <source>
        <dbReference type="ARBA" id="ARBA00022448"/>
    </source>
</evidence>
<feature type="transmembrane region" description="Helical" evidence="8">
    <location>
        <begin position="71"/>
        <end position="91"/>
    </location>
</feature>
<reference evidence="9 10" key="1">
    <citation type="submission" date="2016-10" db="EMBL/GenBank/DDBJ databases">
        <authorList>
            <person name="de Groot N.N."/>
        </authorList>
    </citation>
    <scope>NUCLEOTIDE SEQUENCE [LARGE SCALE GENOMIC DNA]</scope>
    <source>
        <strain evidence="9 10">DSM 569</strain>
    </source>
</reference>
<gene>
    <name evidence="9" type="ORF">SAMN04244560_02756</name>
</gene>
<dbReference type="InterPro" id="IPR052017">
    <property type="entry name" value="TSUP"/>
</dbReference>
<feature type="transmembrane region" description="Helical" evidence="8">
    <location>
        <begin position="231"/>
        <end position="248"/>
    </location>
</feature>
<dbReference type="Pfam" id="PF01925">
    <property type="entry name" value="TauE"/>
    <property type="match status" value="1"/>
</dbReference>
<keyword evidence="7 8" id="KW-0472">Membrane</keyword>
<dbReference type="RefSeq" id="WP_004401164.1">
    <property type="nucleotide sequence ID" value="NZ_FNBS01000113.1"/>
</dbReference>
<dbReference type="InterPro" id="IPR002781">
    <property type="entry name" value="TM_pro_TauE-like"/>
</dbReference>
<evidence type="ECO:0000256" key="4">
    <source>
        <dbReference type="ARBA" id="ARBA00022475"/>
    </source>
</evidence>
<dbReference type="EMBL" id="FNBS01000113">
    <property type="protein sequence ID" value="SDG67927.1"/>
    <property type="molecule type" value="Genomic_DNA"/>
</dbReference>
<evidence type="ECO:0000313" key="9">
    <source>
        <dbReference type="EMBL" id="SDG67927.1"/>
    </source>
</evidence>
<keyword evidence="6 8" id="KW-1133">Transmembrane helix</keyword>
<dbReference type="AlphaFoldDB" id="A0A1I2BER0"/>
<dbReference type="Proteomes" id="UP000183404">
    <property type="component" value="Unassembled WGS sequence"/>
</dbReference>
<name>A0A1I2BER0_THETY</name>
<dbReference type="PANTHER" id="PTHR30269">
    <property type="entry name" value="TRANSMEMBRANE PROTEIN YFCA"/>
    <property type="match status" value="1"/>
</dbReference>
<protein>
    <recommendedName>
        <fullName evidence="8">Probable membrane transporter protein</fullName>
    </recommendedName>
</protein>